<dbReference type="KEGG" id="hgr:DW355_07590"/>
<keyword evidence="2 4" id="KW-0378">Hydrolase</keyword>
<name>A0A4P6UKL0_9BURK</name>
<dbReference type="InterPro" id="IPR000086">
    <property type="entry name" value="NUDIX_hydrolase_dom"/>
</dbReference>
<organism evidence="4 5">
    <name type="scientific">Hylemonella gracilis</name>
    <dbReference type="NCBI Taxonomy" id="80880"/>
    <lineage>
        <taxon>Bacteria</taxon>
        <taxon>Pseudomonadati</taxon>
        <taxon>Pseudomonadota</taxon>
        <taxon>Betaproteobacteria</taxon>
        <taxon>Burkholderiales</taxon>
        <taxon>Comamonadaceae</taxon>
        <taxon>Hylemonella</taxon>
    </lineage>
</organism>
<dbReference type="GO" id="GO:0006167">
    <property type="term" value="P:AMP biosynthetic process"/>
    <property type="evidence" value="ECO:0007669"/>
    <property type="project" value="TreeGrafter"/>
</dbReference>
<dbReference type="InterPro" id="IPR015797">
    <property type="entry name" value="NUDIX_hydrolase-like_dom_sf"/>
</dbReference>
<dbReference type="PROSITE" id="PS51462">
    <property type="entry name" value="NUDIX"/>
    <property type="match status" value="1"/>
</dbReference>
<sequence>MLFRTFAVHITLGSRLHQLVLSQLELIHPVSEAEREQWLDAKSWVASGAPLFRVAKPATPPKHLVSYFPVVDDEHILLVDHKNAKRWLPTGGHVEEGEDPRATVIRELKEELGFDVLGSEIQAPLMVTVTETVGLTSGHTDVSLWYPVRRSRHEPINFDDSEFNDARWFHFSEVPLDESDPNLGHFLRKLRAGA</sequence>
<dbReference type="InterPro" id="IPR020084">
    <property type="entry name" value="NUDIX_hydrolase_CS"/>
</dbReference>
<evidence type="ECO:0000256" key="1">
    <source>
        <dbReference type="ARBA" id="ARBA00001946"/>
    </source>
</evidence>
<reference evidence="4 5" key="1">
    <citation type="submission" date="2018-07" db="EMBL/GenBank/DDBJ databases">
        <title>Exploring interactions and the metabolic potential of the ultra-small soil bacteria Hylemonella gracilis.</title>
        <authorList>
            <person name="Tyc O."/>
            <person name="Kulkarni P."/>
            <person name="Gawehns F."/>
            <person name="Hundscheid M."/>
            <person name="Zweers H."/>
            <person name="Garbeva P."/>
        </authorList>
    </citation>
    <scope>NUCLEOTIDE SEQUENCE [LARGE SCALE GENOMIC DNA]</scope>
    <source>
        <strain evidence="4 5">NS1</strain>
    </source>
</reference>
<gene>
    <name evidence="4" type="ORF">DW355_07590</name>
</gene>
<dbReference type="PANTHER" id="PTHR21340">
    <property type="entry name" value="DIADENOSINE 5,5-P1,P4-TETRAPHOSPHATE PYROPHOSPHOHYDROLASE MUTT"/>
    <property type="match status" value="1"/>
</dbReference>
<comment type="cofactor">
    <cofactor evidence="1">
        <name>Mg(2+)</name>
        <dbReference type="ChEBI" id="CHEBI:18420"/>
    </cofactor>
</comment>
<feature type="domain" description="Nudix hydrolase" evidence="3">
    <location>
        <begin position="61"/>
        <end position="191"/>
    </location>
</feature>
<dbReference type="OrthoDB" id="5511555at2"/>
<proteinExistence type="predicted"/>
<evidence type="ECO:0000256" key="2">
    <source>
        <dbReference type="ARBA" id="ARBA00022801"/>
    </source>
</evidence>
<dbReference type="AlphaFoldDB" id="A0A4P6UKL0"/>
<evidence type="ECO:0000259" key="3">
    <source>
        <dbReference type="PROSITE" id="PS51462"/>
    </source>
</evidence>
<accession>A0A4P6UKL0</accession>
<dbReference type="PANTHER" id="PTHR21340:SF0">
    <property type="entry name" value="BIS(5'-NUCLEOSYL)-TETRAPHOSPHATASE [ASYMMETRICAL]"/>
    <property type="match status" value="1"/>
</dbReference>
<dbReference type="GO" id="GO:0004081">
    <property type="term" value="F:bis(5'-nucleosyl)-tetraphosphatase (asymmetrical) activity"/>
    <property type="evidence" value="ECO:0007669"/>
    <property type="project" value="TreeGrafter"/>
</dbReference>
<dbReference type="PROSITE" id="PS00893">
    <property type="entry name" value="NUDIX_BOX"/>
    <property type="match status" value="1"/>
</dbReference>
<dbReference type="RefSeq" id="WP_131278955.1">
    <property type="nucleotide sequence ID" value="NZ_CP031395.1"/>
</dbReference>
<protein>
    <submittedName>
        <fullName evidence="4">NUDIX hydrolase</fullName>
    </submittedName>
</protein>
<dbReference type="EMBL" id="CP031395">
    <property type="protein sequence ID" value="QBK04655.1"/>
    <property type="molecule type" value="Genomic_DNA"/>
</dbReference>
<evidence type="ECO:0000313" key="5">
    <source>
        <dbReference type="Proteomes" id="UP000292939"/>
    </source>
</evidence>
<dbReference type="GO" id="GO:0006754">
    <property type="term" value="P:ATP biosynthetic process"/>
    <property type="evidence" value="ECO:0007669"/>
    <property type="project" value="TreeGrafter"/>
</dbReference>
<dbReference type="Proteomes" id="UP000292939">
    <property type="component" value="Chromosome"/>
</dbReference>
<dbReference type="SUPFAM" id="SSF55811">
    <property type="entry name" value="Nudix"/>
    <property type="match status" value="1"/>
</dbReference>
<dbReference type="InterPro" id="IPR051325">
    <property type="entry name" value="Nudix_hydrolase_domain"/>
</dbReference>
<evidence type="ECO:0000313" key="4">
    <source>
        <dbReference type="EMBL" id="QBK04655.1"/>
    </source>
</evidence>
<dbReference type="Pfam" id="PF00293">
    <property type="entry name" value="NUDIX"/>
    <property type="match status" value="1"/>
</dbReference>
<dbReference type="Gene3D" id="3.90.79.10">
    <property type="entry name" value="Nucleoside Triphosphate Pyrophosphohydrolase"/>
    <property type="match status" value="1"/>
</dbReference>